<feature type="domain" description="Endonuclease/exonuclease/phosphatase" evidence="1">
    <location>
        <begin position="4"/>
        <end position="273"/>
    </location>
</feature>
<evidence type="ECO:0000313" key="3">
    <source>
        <dbReference type="Proteomes" id="UP001336250"/>
    </source>
</evidence>
<dbReference type="InterPro" id="IPR036691">
    <property type="entry name" value="Endo/exonu/phosph_ase_sf"/>
</dbReference>
<dbReference type="EMBL" id="JAZIBG010000048">
    <property type="protein sequence ID" value="MEF7616713.1"/>
    <property type="molecule type" value="Genomic_DNA"/>
</dbReference>
<keyword evidence="2" id="KW-0378">Hydrolase</keyword>
<keyword evidence="3" id="KW-1185">Reference proteome</keyword>
<dbReference type="PANTHER" id="PTHR14859:SF0">
    <property type="entry name" value="ENDONUCLEASE_EXONUCLEASE_PHOSPHATASE FAMILY PROTEIN, EXPRESSED"/>
    <property type="match status" value="1"/>
</dbReference>
<dbReference type="InterPro" id="IPR005135">
    <property type="entry name" value="Endo/exonuclease/phosphatase"/>
</dbReference>
<organism evidence="2 3">
    <name type="scientific">Aquincola agrisoli</name>
    <dbReference type="NCBI Taxonomy" id="3119538"/>
    <lineage>
        <taxon>Bacteria</taxon>
        <taxon>Pseudomonadati</taxon>
        <taxon>Pseudomonadota</taxon>
        <taxon>Betaproteobacteria</taxon>
        <taxon>Burkholderiales</taxon>
        <taxon>Sphaerotilaceae</taxon>
        <taxon>Aquincola</taxon>
    </lineage>
</organism>
<dbReference type="GO" id="GO:0004519">
    <property type="term" value="F:endonuclease activity"/>
    <property type="evidence" value="ECO:0007669"/>
    <property type="project" value="UniProtKB-KW"/>
</dbReference>
<sequence>MQLITWNTQWCRGLDGTVSPERIVAAARAMADFDVLCLQEIAQGLEALPGRPGDQPAEIAALLPGFRVFFGAAWHDPRPDGDDQRFGNLVATRLPVVHVQHHPLPWPADPSAATLPRMCTVVTLCDPQLGAVRVMTAHLEYGSAVQRLAQAHALHDLHAEACARAAAPHRPPSPDRPPPRARVHTAEAILCGDFNAPPASPELEAIRSAAGPARLHDAWPIVHPGRPPAPTFALYDTTYAPAPVAFDHVLVSGGLAGRVADLQVDAATRASDHQPLRLTLR</sequence>
<dbReference type="GO" id="GO:0006506">
    <property type="term" value="P:GPI anchor biosynthetic process"/>
    <property type="evidence" value="ECO:0007669"/>
    <property type="project" value="TreeGrafter"/>
</dbReference>
<dbReference type="SUPFAM" id="SSF56219">
    <property type="entry name" value="DNase I-like"/>
    <property type="match status" value="1"/>
</dbReference>
<evidence type="ECO:0000313" key="2">
    <source>
        <dbReference type="EMBL" id="MEF7616713.1"/>
    </source>
</evidence>
<keyword evidence="2" id="KW-0540">Nuclease</keyword>
<gene>
    <name evidence="2" type="ORF">V4F39_22555</name>
</gene>
<dbReference type="Pfam" id="PF03372">
    <property type="entry name" value="Exo_endo_phos"/>
    <property type="match status" value="1"/>
</dbReference>
<comment type="caution">
    <text evidence="2">The sequence shown here is derived from an EMBL/GenBank/DDBJ whole genome shotgun (WGS) entry which is preliminary data.</text>
</comment>
<dbReference type="Gene3D" id="3.60.10.10">
    <property type="entry name" value="Endonuclease/exonuclease/phosphatase"/>
    <property type="match status" value="1"/>
</dbReference>
<protein>
    <submittedName>
        <fullName evidence="2">Endonuclease/exonuclease/phosphatase family protein</fullName>
    </submittedName>
</protein>
<reference evidence="2 3" key="1">
    <citation type="submission" date="2024-02" db="EMBL/GenBank/DDBJ databases">
        <title>Genome sequence of Aquincola sp. MAHUQ-54.</title>
        <authorList>
            <person name="Huq M.A."/>
        </authorList>
    </citation>
    <scope>NUCLEOTIDE SEQUENCE [LARGE SCALE GENOMIC DNA]</scope>
    <source>
        <strain evidence="2 3">MAHUQ-54</strain>
    </source>
</reference>
<evidence type="ECO:0000259" key="1">
    <source>
        <dbReference type="Pfam" id="PF03372"/>
    </source>
</evidence>
<accession>A0AAW9QKP3</accession>
<dbReference type="GO" id="GO:0016020">
    <property type="term" value="C:membrane"/>
    <property type="evidence" value="ECO:0007669"/>
    <property type="project" value="GOC"/>
</dbReference>
<dbReference type="PANTHER" id="PTHR14859">
    <property type="entry name" value="CALCOFLUOR WHITE HYPERSENSITIVE PROTEIN PRECURSOR"/>
    <property type="match status" value="1"/>
</dbReference>
<proteinExistence type="predicted"/>
<dbReference type="RefSeq" id="WP_332292276.1">
    <property type="nucleotide sequence ID" value="NZ_JAZIBG010000048.1"/>
</dbReference>
<name>A0AAW9QKP3_9BURK</name>
<keyword evidence="2" id="KW-0255">Endonuclease</keyword>
<dbReference type="Proteomes" id="UP001336250">
    <property type="component" value="Unassembled WGS sequence"/>
</dbReference>
<dbReference type="InterPro" id="IPR051916">
    <property type="entry name" value="GPI-anchor_lipid_remodeler"/>
</dbReference>
<dbReference type="AlphaFoldDB" id="A0AAW9QKP3"/>